<evidence type="ECO:0000313" key="2">
    <source>
        <dbReference type="EMBL" id="QCD34598.1"/>
    </source>
</evidence>
<protein>
    <submittedName>
        <fullName evidence="2">DUF3098 domain-containing protein</fullName>
    </submittedName>
</protein>
<dbReference type="InterPro" id="IPR021448">
    <property type="entry name" value="DUF3098"/>
</dbReference>
<dbReference type="Pfam" id="PF11297">
    <property type="entry name" value="DUF3098"/>
    <property type="match status" value="1"/>
</dbReference>
<gene>
    <name evidence="2" type="ORF">E7746_01230</name>
</gene>
<dbReference type="OrthoDB" id="963379at2"/>
<keyword evidence="1" id="KW-1133">Transmembrane helix</keyword>
<reference evidence="2 3" key="1">
    <citation type="submission" date="2019-02" db="EMBL/GenBank/DDBJ databases">
        <title>Isolation and identification of novel species under the genus Muribaculum.</title>
        <authorList>
            <person name="Miyake S."/>
            <person name="Ding Y."/>
            <person name="Low A."/>
            <person name="Soh M."/>
            <person name="Seedorf H."/>
        </authorList>
    </citation>
    <scope>NUCLEOTIDE SEQUENCE [LARGE SCALE GENOMIC DNA]</scope>
    <source>
        <strain evidence="2 3">TLL-A4</strain>
    </source>
</reference>
<accession>A0A4P7VN42</accession>
<feature type="transmembrane region" description="Helical" evidence="1">
    <location>
        <begin position="70"/>
        <end position="89"/>
    </location>
</feature>
<sequence>MAKPNNNFKPAVEDNGIERESYSQFPLVKINFILMAVAGLIIVLGFLLMLGGSSTVDEFNPDIFSTRRIVVGPTMAFLGFIFMGVAIVYRPRKKEDSAADAAESDK</sequence>
<dbReference type="Proteomes" id="UP000297031">
    <property type="component" value="Chromosome"/>
</dbReference>
<evidence type="ECO:0000313" key="3">
    <source>
        <dbReference type="Proteomes" id="UP000297031"/>
    </source>
</evidence>
<name>A0A4P7VN42_9BACT</name>
<proteinExistence type="predicted"/>
<dbReference type="AlphaFoldDB" id="A0A4P7VN42"/>
<organism evidence="2 3">
    <name type="scientific">Muribaculum gordoncarteri</name>
    <dbReference type="NCBI Taxonomy" id="2530390"/>
    <lineage>
        <taxon>Bacteria</taxon>
        <taxon>Pseudomonadati</taxon>
        <taxon>Bacteroidota</taxon>
        <taxon>Bacteroidia</taxon>
        <taxon>Bacteroidales</taxon>
        <taxon>Muribaculaceae</taxon>
        <taxon>Muribaculum</taxon>
    </lineage>
</organism>
<feature type="transmembrane region" description="Helical" evidence="1">
    <location>
        <begin position="30"/>
        <end position="50"/>
    </location>
</feature>
<evidence type="ECO:0000256" key="1">
    <source>
        <dbReference type="SAM" id="Phobius"/>
    </source>
</evidence>
<keyword evidence="3" id="KW-1185">Reference proteome</keyword>
<keyword evidence="1" id="KW-0472">Membrane</keyword>
<keyword evidence="1" id="KW-0812">Transmembrane</keyword>
<dbReference type="EMBL" id="CP039393">
    <property type="protein sequence ID" value="QCD34598.1"/>
    <property type="molecule type" value="Genomic_DNA"/>
</dbReference>
<dbReference type="KEGG" id="mgod:E7746_01230"/>
<dbReference type="RefSeq" id="WP_136409587.1">
    <property type="nucleotide sequence ID" value="NZ_CP039393.1"/>
</dbReference>